<accession>A0AAN8JLK7</accession>
<evidence type="ECO:0000256" key="1">
    <source>
        <dbReference type="SAM" id="MobiDB-lite"/>
    </source>
</evidence>
<organism evidence="2 3">
    <name type="scientific">Patella caerulea</name>
    <name type="common">Rayed Mediterranean limpet</name>
    <dbReference type="NCBI Taxonomy" id="87958"/>
    <lineage>
        <taxon>Eukaryota</taxon>
        <taxon>Metazoa</taxon>
        <taxon>Spiralia</taxon>
        <taxon>Lophotrochozoa</taxon>
        <taxon>Mollusca</taxon>
        <taxon>Gastropoda</taxon>
        <taxon>Patellogastropoda</taxon>
        <taxon>Patelloidea</taxon>
        <taxon>Patellidae</taxon>
        <taxon>Patella</taxon>
    </lineage>
</organism>
<comment type="caution">
    <text evidence="2">The sequence shown here is derived from an EMBL/GenBank/DDBJ whole genome shotgun (WGS) entry which is preliminary data.</text>
</comment>
<dbReference type="InterPro" id="IPR011032">
    <property type="entry name" value="GroES-like_sf"/>
</dbReference>
<dbReference type="Gene3D" id="3.90.180.10">
    <property type="entry name" value="Medium-chain alcohol dehydrogenases, catalytic domain"/>
    <property type="match status" value="1"/>
</dbReference>
<evidence type="ECO:0000313" key="2">
    <source>
        <dbReference type="EMBL" id="KAK6178341.1"/>
    </source>
</evidence>
<name>A0AAN8JLK7_PATCE</name>
<reference evidence="2 3" key="1">
    <citation type="submission" date="2024-01" db="EMBL/GenBank/DDBJ databases">
        <title>The genome of the rayed Mediterranean limpet Patella caerulea (Linnaeus, 1758).</title>
        <authorList>
            <person name="Anh-Thu Weber A."/>
            <person name="Halstead-Nussloch G."/>
        </authorList>
    </citation>
    <scope>NUCLEOTIDE SEQUENCE [LARGE SCALE GENOMIC DNA]</scope>
    <source>
        <strain evidence="2">AATW-2023a</strain>
        <tissue evidence="2">Whole specimen</tissue>
    </source>
</reference>
<feature type="region of interest" description="Disordered" evidence="1">
    <location>
        <begin position="1"/>
        <end position="26"/>
    </location>
</feature>
<dbReference type="EMBL" id="JAZGQO010000009">
    <property type="protein sequence ID" value="KAK6178341.1"/>
    <property type="molecule type" value="Genomic_DNA"/>
</dbReference>
<dbReference type="SUPFAM" id="SSF50129">
    <property type="entry name" value="GroES-like"/>
    <property type="match status" value="1"/>
</dbReference>
<dbReference type="AlphaFoldDB" id="A0AAN8JLK7"/>
<gene>
    <name evidence="2" type="ORF">SNE40_013139</name>
</gene>
<proteinExistence type="predicted"/>
<sequence length="67" mass="7051">MSESAAPAAPDTTEHDGKAVESETPAQVKEMKSLVLTGFGGIKMLKVLQNPEPTVSETEVLIRVKAG</sequence>
<protein>
    <submittedName>
        <fullName evidence="2">Uncharacterized protein</fullName>
    </submittedName>
</protein>
<keyword evidence="3" id="KW-1185">Reference proteome</keyword>
<dbReference type="Proteomes" id="UP001347796">
    <property type="component" value="Unassembled WGS sequence"/>
</dbReference>
<feature type="compositionally biased region" description="Basic and acidic residues" evidence="1">
    <location>
        <begin position="12"/>
        <end position="21"/>
    </location>
</feature>
<evidence type="ECO:0000313" key="3">
    <source>
        <dbReference type="Proteomes" id="UP001347796"/>
    </source>
</evidence>